<evidence type="ECO:0000259" key="1">
    <source>
        <dbReference type="Pfam" id="PF08237"/>
    </source>
</evidence>
<dbReference type="InterPro" id="IPR029058">
    <property type="entry name" value="AB_hydrolase_fold"/>
</dbReference>
<organism evidence="2 3">
    <name type="scientific">Mycolicibacter heraklionensis</name>
    <dbReference type="NCBI Taxonomy" id="512402"/>
    <lineage>
        <taxon>Bacteria</taxon>
        <taxon>Bacillati</taxon>
        <taxon>Actinomycetota</taxon>
        <taxon>Actinomycetes</taxon>
        <taxon>Mycobacteriales</taxon>
        <taxon>Mycobacteriaceae</taxon>
        <taxon>Mycolicibacter</taxon>
    </lineage>
</organism>
<evidence type="ECO:0000313" key="3">
    <source>
        <dbReference type="Proteomes" id="UP000036464"/>
    </source>
</evidence>
<evidence type="ECO:0000313" key="2">
    <source>
        <dbReference type="EMBL" id="KLO29112.1"/>
    </source>
</evidence>
<dbReference type="Proteomes" id="UP000036464">
    <property type="component" value="Unassembled WGS sequence"/>
</dbReference>
<name>A0ABR5FFW6_9MYCO</name>
<dbReference type="InterPro" id="IPR013228">
    <property type="entry name" value="PE-PPE_C"/>
</dbReference>
<dbReference type="EMBL" id="LDPO01000007">
    <property type="protein sequence ID" value="KLO29112.1"/>
    <property type="molecule type" value="Genomic_DNA"/>
</dbReference>
<sequence>MVVGIAGAPQIASLTSAPGHTGVLLSAAEVGSLADSGIALIMGPSMIPTPSQQFADTVNELFLQPRGFAGELEVLTTPEEAYVLDKSLARGAEILADRVQALIADGQVDADHPVTVFGYSQSAALTTLAMQQLDDAGVPSSAVHFVLIGNSANPNGGMLVGFENMPQIVEAMGQSEVTLGNPTPHDLYPTSIYTLEYDGYADFPRYVSNIFADLNAVMGMAIQHIAYLGLTPEQIEGAILLDSDPDSLVSSYMIQSEYLPLLYPLLFVPVTGKPLYDLMEPSMRILVNLGYGSIENGWNEGSPDQPTMFTMDQPNIDWTEVNAALAVAAQTGWSAFVADIFDPATYEVVDMLDNPALAPLLAAGDGVGLAEGADAQDMLNSLTNLMWESLVGQYLDPSYWEAQA</sequence>
<proteinExistence type="predicted"/>
<protein>
    <submittedName>
        <fullName evidence="2">PE family protein</fullName>
    </submittedName>
</protein>
<accession>A0ABR5FFW6</accession>
<comment type="caution">
    <text evidence="2">The sequence shown here is derived from an EMBL/GenBank/DDBJ whole genome shotgun (WGS) entry which is preliminary data.</text>
</comment>
<keyword evidence="3" id="KW-1185">Reference proteome</keyword>
<dbReference type="Pfam" id="PF08237">
    <property type="entry name" value="PE-PPE"/>
    <property type="match status" value="1"/>
</dbReference>
<reference evidence="2 3" key="1">
    <citation type="submission" date="2015-05" db="EMBL/GenBank/DDBJ databases">
        <title>Genome sequence of Mycobacterium heraklionense Davo strain.</title>
        <authorList>
            <person name="Greninger A.L."/>
            <person name="Cunningham G."/>
            <person name="Miller S."/>
        </authorList>
    </citation>
    <scope>NUCLEOTIDE SEQUENCE [LARGE SCALE GENOMIC DNA]</scope>
    <source>
        <strain evidence="2 3">Davo</strain>
    </source>
</reference>
<dbReference type="Gene3D" id="3.40.50.1820">
    <property type="entry name" value="alpha/beta hydrolase"/>
    <property type="match status" value="1"/>
</dbReference>
<gene>
    <name evidence="2" type="ORF">ABW16_10410</name>
</gene>
<feature type="domain" description="PE-PPE" evidence="1">
    <location>
        <begin position="74"/>
        <end position="291"/>
    </location>
</feature>
<dbReference type="SUPFAM" id="SSF53474">
    <property type="entry name" value="alpha/beta-Hydrolases"/>
    <property type="match status" value="1"/>
</dbReference>